<keyword evidence="6" id="KW-1185">Reference proteome</keyword>
<dbReference type="InterPro" id="IPR011049">
    <property type="entry name" value="Serralysin-like_metalloprot_C"/>
</dbReference>
<dbReference type="InterPro" id="IPR019791">
    <property type="entry name" value="Haem_peroxidase_animal"/>
</dbReference>
<keyword evidence="5" id="KW-0560">Oxidoreductase</keyword>
<dbReference type="CDD" id="cd09821">
    <property type="entry name" value="An_peroxidase_bacterial_2"/>
    <property type="match status" value="1"/>
</dbReference>
<accession>A0ABS7RWQ9</accession>
<gene>
    <name evidence="5" type="ORF">ITX56_13075</name>
</gene>
<evidence type="ECO:0000256" key="2">
    <source>
        <dbReference type="ARBA" id="ARBA00022525"/>
    </source>
</evidence>
<comment type="caution">
    <text evidence="5">The sequence shown here is derived from an EMBL/GenBank/DDBJ whole genome shotgun (WGS) entry which is preliminary data.</text>
</comment>
<dbReference type="PANTHER" id="PTHR11475">
    <property type="entry name" value="OXIDASE/PEROXIDASE"/>
    <property type="match status" value="1"/>
</dbReference>
<dbReference type="Gene3D" id="2.150.10.10">
    <property type="entry name" value="Serralysin-like metalloprotease, C-terminal"/>
    <property type="match status" value="4"/>
</dbReference>
<sequence>MAEQYDFTVTLHDLEFILKQIKISESATKADGTIDGDALRDAVGDPLLPYGIRTVDGSWNNLIPGQEMYGSADQNMPRLVPLDLEAIKNDPELAKYLTASGPNSMVTDADPRTISNIISDQTASNPAAVEAAEGLKDAPGGGTSENGSLSIPNLSPDVGLSPAFNGWMTFFGQFFDHGLDLIPKEGNGIVFIPLMPDDPLYVPGSPTNFMLLTRAKVDATHNTVNTTTPWIDQNQTYTSHPSHQIFLREYTFIDGKPGPTGHLLDGVHGMATWGEVKAHALQFLGIQLTDADIFNVPLLATDRYGNLMLSASGKVQIVTAHGLVEADGGRLPPDTLRTGHAFLDDIAHTAVPKLDANGNLLADTNDVIGGAPEAGTYDNELLDRHFITGDGRGNENIGLTAVHSVFHDEHNRLVEQYKATILGSGDISVINQWLMPNHQITEIPADTSTLVWNGEYLFQAGRFTTEMEYQHLVFEEFARTVQPAVDPFVFSNTADINPAIFAEFAHVVYRFGHSMLTETVDRTTFDMQSDDLGLIQAFLNPLAFDNNGSLDNQAAIGAIVRGMTRQVGNEIDEFLTGALRNNLVGLPLDLGALNIARGRDTFMPTLNQAREQFFTLTGNSELKPYESWADFAANLKNTASILNFMAAYGQHQLILNATTIAEKRAAVEFLLFGPADDATRADAFDFFNSTGAWATKESGLNMVDFWIGGLAERKMEFGGMLGSTFNFVFETQMEMLQDGDRFYYLSRTQGLNMLNQLEANSFAALVMRNSDLGDEGSSHVHARLFMTPDHVLEVNTGVQLGADPKWGNALKDLLTPLVIRKAAGADVDGDGKADGAYLKYSGPGHVVLGGSAGNDTLIGGLGIDSLWGDGGNDRLDGGDEADTVHGGDGDDIITDTGTPVGGADFLHGDAGNDVIFSGNGNDLSFGGSGQDFIVVGEDAQEVFGGLDNDFILGGSGGDALLGNEGDDWIEGGDGFDSLTGENSELFFNSTIVGHDVLNGQGNDTDYDGEAGDDIMVQGAGIQRNNGMAGFDWAIHKGDVVGANSDLGIPIFVNQQEFILRDRFDLVEGLSGWKFDDVLTGTDQPVGTAPVQGTPLSNNLTLEGVARINGLDKVVGSTLINGAVDGVVLNPDNGADILLGGGGSDRIMGKAGDDIIDGDAWLNVRIEVRDKLDPTKVIKSVDSMNELKAEMLNGTLNPGQLHIVREILYDGNKGETDVALYRDVNGNYNFTRNVDGSLTVNHATVSANLPLGDGTDRLLNIEQLEFGDGVKLKVAAENATGNVNISSQAPGVGDLLRVNTVDLLDANGLADNLPITYTWQALINGEWRDQATGTEFRVGNGLAGRQLRVTASFTDRMGDAESLVSAVTSAVGPRDQPTQGVPVISDLTPTRTLALTADVSGITDGDGLTNGNNFRYQWQVSLGLGFVNIAGATAATYTPTQAMVEQRLRVIVTVTDDEGNPSVTLTSAPTQAVGNMLVGTNGANTLFGTAGSDYIDGGAGNDTLFGLAGDDVLIGGTGNDALDGGAGADQMTGGVGNDTYYVDDAGDVIIEGVNEGTDSVNVTAASYVMGNNLENLTYTGTGNFNGTGNALANTMTGGRGNDTLNGMDGDDTLFGLAGNDILIGGNGNDGIDGGQGADAMTGGLGNDTYTVDNAGDTVVEGANGGNDAVRTTLTTYTLAENVEVLSFTGIGGFNATGNAQANTITGGTGVDRINGGGGNDTLTGNGGNDVFAFGASFGQDVITDFDSNAAGGQDFINLAGRGLTAGNYLNSISVTASGTSTVLNFASGERITLMNTTVSAITATDFQFS</sequence>
<dbReference type="EMBL" id="JADMNK010000006">
    <property type="protein sequence ID" value="MBZ0058725.1"/>
    <property type="molecule type" value="Genomic_DNA"/>
</dbReference>
<dbReference type="InterPro" id="IPR001343">
    <property type="entry name" value="Hemolysn_Ca-bd"/>
</dbReference>
<comment type="subcellular location">
    <subcellularLocation>
        <location evidence="1">Secreted</location>
    </subcellularLocation>
</comment>
<name>A0ABS7RWQ9_9ENTR</name>
<keyword evidence="2" id="KW-0964">Secreted</keyword>
<dbReference type="SUPFAM" id="SSF51120">
    <property type="entry name" value="beta-Roll"/>
    <property type="match status" value="5"/>
</dbReference>
<dbReference type="RefSeq" id="WP_223074807.1">
    <property type="nucleotide sequence ID" value="NZ_JADMNK010000006.1"/>
</dbReference>
<dbReference type="PROSITE" id="PS50292">
    <property type="entry name" value="PEROXIDASE_3"/>
    <property type="match status" value="1"/>
</dbReference>
<dbReference type="PRINTS" id="PR00313">
    <property type="entry name" value="CABNDNGRPT"/>
</dbReference>
<dbReference type="GO" id="GO:0004601">
    <property type="term" value="F:peroxidase activity"/>
    <property type="evidence" value="ECO:0007669"/>
    <property type="project" value="UniProtKB-KW"/>
</dbReference>
<evidence type="ECO:0000256" key="1">
    <source>
        <dbReference type="ARBA" id="ARBA00004613"/>
    </source>
</evidence>
<evidence type="ECO:0000313" key="6">
    <source>
        <dbReference type="Proteomes" id="UP000706580"/>
    </source>
</evidence>
<dbReference type="InterPro" id="IPR010255">
    <property type="entry name" value="Haem_peroxidase_sf"/>
</dbReference>
<protein>
    <submittedName>
        <fullName evidence="5">Heme peroxidase</fullName>
    </submittedName>
</protein>
<organism evidence="5 6">
    <name type="scientific">Leclercia barmai</name>
    <dbReference type="NCBI Taxonomy" id="2785629"/>
    <lineage>
        <taxon>Bacteria</taxon>
        <taxon>Pseudomonadati</taxon>
        <taxon>Pseudomonadota</taxon>
        <taxon>Gammaproteobacteria</taxon>
        <taxon>Enterobacterales</taxon>
        <taxon>Enterobacteriaceae</taxon>
        <taxon>Leclercia</taxon>
    </lineage>
</organism>
<proteinExistence type="predicted"/>
<keyword evidence="3" id="KW-0106">Calcium</keyword>
<dbReference type="InterPro" id="IPR018511">
    <property type="entry name" value="Hemolysin-typ_Ca-bd_CS"/>
</dbReference>
<dbReference type="Pfam" id="PF03098">
    <property type="entry name" value="An_peroxidase"/>
    <property type="match status" value="2"/>
</dbReference>
<keyword evidence="4" id="KW-0325">Glycoprotein</keyword>
<reference evidence="5 6" key="1">
    <citation type="submission" date="2020-11" db="EMBL/GenBank/DDBJ databases">
        <title>Draft Genome of Enterobacter sp. strain EMC7.</title>
        <authorList>
            <person name="Barman P."/>
            <person name="Sinha S."/>
            <person name="Sen S."/>
            <person name="Chakraborty R."/>
        </authorList>
    </citation>
    <scope>NUCLEOTIDE SEQUENCE [LARGE SCALE GENOMIC DNA]</scope>
    <source>
        <strain evidence="5 6">EMC7</strain>
    </source>
</reference>
<evidence type="ECO:0000256" key="4">
    <source>
        <dbReference type="ARBA" id="ARBA00023180"/>
    </source>
</evidence>
<keyword evidence="5" id="KW-0575">Peroxidase</keyword>
<dbReference type="Gene3D" id="1.10.640.10">
    <property type="entry name" value="Haem peroxidase domain superfamily, animal type"/>
    <property type="match status" value="1"/>
</dbReference>
<dbReference type="InterPro" id="IPR037120">
    <property type="entry name" value="Haem_peroxidase_sf_animal"/>
</dbReference>
<dbReference type="Pfam" id="PF00353">
    <property type="entry name" value="HemolysinCabind"/>
    <property type="match status" value="7"/>
</dbReference>
<evidence type="ECO:0000256" key="3">
    <source>
        <dbReference type="ARBA" id="ARBA00022837"/>
    </source>
</evidence>
<dbReference type="PANTHER" id="PTHR11475:SF4">
    <property type="entry name" value="CHORION PEROXIDASE"/>
    <property type="match status" value="1"/>
</dbReference>
<dbReference type="SUPFAM" id="SSF48113">
    <property type="entry name" value="Heme-dependent peroxidases"/>
    <property type="match status" value="1"/>
</dbReference>
<dbReference type="Proteomes" id="UP000706580">
    <property type="component" value="Unassembled WGS sequence"/>
</dbReference>
<evidence type="ECO:0000313" key="5">
    <source>
        <dbReference type="EMBL" id="MBZ0058725.1"/>
    </source>
</evidence>
<dbReference type="PROSITE" id="PS00330">
    <property type="entry name" value="HEMOLYSIN_CALCIUM"/>
    <property type="match status" value="6"/>
</dbReference>